<name>A0A266Q385_9GAMM</name>
<keyword evidence="2" id="KW-0479">Metal-binding</keyword>
<dbReference type="GO" id="GO:0046872">
    <property type="term" value="F:metal ion binding"/>
    <property type="evidence" value="ECO:0007669"/>
    <property type="project" value="UniProtKB-KW"/>
</dbReference>
<organism evidence="6 7">
    <name type="scientific">Cellvibrio mixtus</name>
    <dbReference type="NCBI Taxonomy" id="39650"/>
    <lineage>
        <taxon>Bacteria</taxon>
        <taxon>Pseudomonadati</taxon>
        <taxon>Pseudomonadota</taxon>
        <taxon>Gammaproteobacteria</taxon>
        <taxon>Cellvibrionales</taxon>
        <taxon>Cellvibrionaceae</taxon>
        <taxon>Cellvibrio</taxon>
    </lineage>
</organism>
<evidence type="ECO:0000256" key="3">
    <source>
        <dbReference type="ARBA" id="ARBA00023004"/>
    </source>
</evidence>
<evidence type="ECO:0000256" key="4">
    <source>
        <dbReference type="ARBA" id="ARBA00023014"/>
    </source>
</evidence>
<evidence type="ECO:0000256" key="2">
    <source>
        <dbReference type="ARBA" id="ARBA00022723"/>
    </source>
</evidence>
<dbReference type="Pfam" id="PF00355">
    <property type="entry name" value="Rieske"/>
    <property type="match status" value="1"/>
</dbReference>
<evidence type="ECO:0000256" key="1">
    <source>
        <dbReference type="ARBA" id="ARBA00022714"/>
    </source>
</evidence>
<dbReference type="EMBL" id="NHNI01000002">
    <property type="protein sequence ID" value="OZY84333.1"/>
    <property type="molecule type" value="Genomic_DNA"/>
</dbReference>
<dbReference type="InterPro" id="IPR017941">
    <property type="entry name" value="Rieske_2Fe-2S"/>
</dbReference>
<dbReference type="Gene3D" id="2.102.10.10">
    <property type="entry name" value="Rieske [2Fe-2S] iron-sulphur domain"/>
    <property type="match status" value="1"/>
</dbReference>
<keyword evidence="1" id="KW-0001">2Fe-2S</keyword>
<dbReference type="InterPro" id="IPR036922">
    <property type="entry name" value="Rieske_2Fe-2S_sf"/>
</dbReference>
<evidence type="ECO:0000313" key="6">
    <source>
        <dbReference type="EMBL" id="OZY84333.1"/>
    </source>
</evidence>
<keyword evidence="4" id="KW-0411">Iron-sulfur</keyword>
<feature type="domain" description="Rieske" evidence="5">
    <location>
        <begin position="4"/>
        <end position="99"/>
    </location>
</feature>
<proteinExistence type="predicted"/>
<gene>
    <name evidence="6" type="ORF">CBP51_14055</name>
</gene>
<protein>
    <submittedName>
        <fullName evidence="6">Rieske</fullName>
    </submittedName>
</protein>
<keyword evidence="7" id="KW-1185">Reference proteome</keyword>
<dbReference type="GO" id="GO:0051537">
    <property type="term" value="F:2 iron, 2 sulfur cluster binding"/>
    <property type="evidence" value="ECO:0007669"/>
    <property type="project" value="UniProtKB-KW"/>
</dbReference>
<evidence type="ECO:0000259" key="5">
    <source>
        <dbReference type="PROSITE" id="PS51296"/>
    </source>
</evidence>
<evidence type="ECO:0000313" key="7">
    <source>
        <dbReference type="Proteomes" id="UP000216101"/>
    </source>
</evidence>
<keyword evidence="3" id="KW-0408">Iron</keyword>
<sequence length="103" mass="11076">MPFVALEKLHQLYDGYRKAFTLGGQPLLLLQENGKTLLVKNSCPHAGAALTYATCVGNAIRCPLHGMVFDLHSGRSTNPACSDSLQFIPLIYEGNTLGVELSG</sequence>
<dbReference type="Proteomes" id="UP000216101">
    <property type="component" value="Unassembled WGS sequence"/>
</dbReference>
<comment type="caution">
    <text evidence="6">The sequence shown here is derived from an EMBL/GenBank/DDBJ whole genome shotgun (WGS) entry which is preliminary data.</text>
</comment>
<dbReference type="SUPFAM" id="SSF50022">
    <property type="entry name" value="ISP domain"/>
    <property type="match status" value="1"/>
</dbReference>
<dbReference type="PROSITE" id="PS51296">
    <property type="entry name" value="RIESKE"/>
    <property type="match status" value="1"/>
</dbReference>
<dbReference type="RefSeq" id="WP_094985440.1">
    <property type="nucleotide sequence ID" value="NZ_NHNI01000002.1"/>
</dbReference>
<accession>A0A266Q385</accession>
<reference evidence="7" key="1">
    <citation type="submission" date="2017-05" db="EMBL/GenBank/DDBJ databases">
        <authorList>
            <person name="Barney B.M."/>
        </authorList>
    </citation>
    <scope>NUCLEOTIDE SEQUENCE [LARGE SCALE GENOMIC DNA]</scope>
    <source>
        <strain evidence="7">PSBB022</strain>
    </source>
</reference>
<dbReference type="AlphaFoldDB" id="A0A266Q385"/>